<accession>A0A4R7UCB9</accession>
<keyword evidence="3" id="KW-1185">Reference proteome</keyword>
<protein>
    <recommendedName>
        <fullName evidence="4">Lipoprotein</fullName>
    </recommendedName>
</protein>
<evidence type="ECO:0000313" key="2">
    <source>
        <dbReference type="EMBL" id="TDV24058.1"/>
    </source>
</evidence>
<gene>
    <name evidence="2" type="ORF">BCF59_0002</name>
</gene>
<dbReference type="PROSITE" id="PS51257">
    <property type="entry name" value="PROKAR_LIPOPROTEIN"/>
    <property type="match status" value="1"/>
</dbReference>
<dbReference type="RefSeq" id="WP_134109868.1">
    <property type="nucleotide sequence ID" value="NZ_SOCN01000001.1"/>
</dbReference>
<name>A0A4R7UCB9_9BACT</name>
<dbReference type="Proteomes" id="UP000295757">
    <property type="component" value="Unassembled WGS sequence"/>
</dbReference>
<comment type="caution">
    <text evidence="2">The sequence shown here is derived from an EMBL/GenBank/DDBJ whole genome shotgun (WGS) entry which is preliminary data.</text>
</comment>
<evidence type="ECO:0008006" key="4">
    <source>
        <dbReference type="Google" id="ProtNLM"/>
    </source>
</evidence>
<reference evidence="2 3" key="1">
    <citation type="submission" date="2019-03" db="EMBL/GenBank/DDBJ databases">
        <title>Genomic Encyclopedia of Archaeal and Bacterial Type Strains, Phase II (KMG-II): from individual species to whole genera.</title>
        <authorList>
            <person name="Goeker M."/>
        </authorList>
    </citation>
    <scope>NUCLEOTIDE SEQUENCE [LARGE SCALE GENOMIC DNA]</scope>
    <source>
        <strain evidence="2 3">ATCC 35214</strain>
    </source>
</reference>
<organism evidence="2 3">
    <name type="scientific">Mycoplasmopsis mustelae</name>
    <dbReference type="NCBI Taxonomy" id="171289"/>
    <lineage>
        <taxon>Bacteria</taxon>
        <taxon>Bacillati</taxon>
        <taxon>Mycoplasmatota</taxon>
        <taxon>Mycoplasmoidales</taxon>
        <taxon>Metamycoplasmataceae</taxon>
        <taxon>Mycoplasmopsis</taxon>
    </lineage>
</organism>
<evidence type="ECO:0000256" key="1">
    <source>
        <dbReference type="SAM" id="SignalP"/>
    </source>
</evidence>
<dbReference type="EMBL" id="SOCN01000001">
    <property type="protein sequence ID" value="TDV24058.1"/>
    <property type="molecule type" value="Genomic_DNA"/>
</dbReference>
<proteinExistence type="predicted"/>
<evidence type="ECO:0000313" key="3">
    <source>
        <dbReference type="Proteomes" id="UP000295757"/>
    </source>
</evidence>
<feature type="chain" id="PRO_5020913436" description="Lipoprotein" evidence="1">
    <location>
        <begin position="26"/>
        <end position="260"/>
    </location>
</feature>
<dbReference type="AlphaFoldDB" id="A0A4R7UCB9"/>
<keyword evidence="1" id="KW-0732">Signal</keyword>
<feature type="signal peptide" evidence="1">
    <location>
        <begin position="1"/>
        <end position="25"/>
    </location>
</feature>
<sequence>MFRKRFWFLSIISVFTASLSVSCSALGNKEEQENKATTIEEERTTLNFSALINEYQDATKIIKTDNTFGYYWSYIWNTQNKKIFDKSYKVFSNGDELEQEFLSKFTRQLFVDAYNSKKYNFGFDIRNMDELAIQKMLREEFSKIYLNNQDFDSFFKEHDLILTQFWFNKADYNLFNKKYIILNPNNSDSRRLVFEIVRPNDLYYVDSNINLINDSNSLITNLPITGVIIKKTQKYFIDENPTRSEIKQLFKYLFINSKYA</sequence>